<evidence type="ECO:0000313" key="2">
    <source>
        <dbReference type="EMBL" id="MDM5286611.1"/>
    </source>
</evidence>
<dbReference type="InterPro" id="IPR029063">
    <property type="entry name" value="SAM-dependent_MTases_sf"/>
</dbReference>
<dbReference type="Pfam" id="PF08241">
    <property type="entry name" value="Methyltransf_11"/>
    <property type="match status" value="1"/>
</dbReference>
<dbReference type="EMBL" id="JAUCFI010000003">
    <property type="protein sequence ID" value="MDM5286611.1"/>
    <property type="molecule type" value="Genomic_DNA"/>
</dbReference>
<dbReference type="SUPFAM" id="SSF53335">
    <property type="entry name" value="S-adenosyl-L-methionine-dependent methyltransferases"/>
    <property type="match status" value="1"/>
</dbReference>
<comment type="caution">
    <text evidence="2">The sequence shown here is derived from an EMBL/GenBank/DDBJ whole genome shotgun (WGS) entry which is preliminary data.</text>
</comment>
<dbReference type="AlphaFoldDB" id="A0AAJ1QSS7"/>
<evidence type="ECO:0000259" key="1">
    <source>
        <dbReference type="Pfam" id="PF08241"/>
    </source>
</evidence>
<organism evidence="2 3">
    <name type="scientific">Peribacillus frigoritolerans</name>
    <dbReference type="NCBI Taxonomy" id="450367"/>
    <lineage>
        <taxon>Bacteria</taxon>
        <taxon>Bacillati</taxon>
        <taxon>Bacillota</taxon>
        <taxon>Bacilli</taxon>
        <taxon>Bacillales</taxon>
        <taxon>Bacillaceae</taxon>
        <taxon>Peribacillus</taxon>
    </lineage>
</organism>
<gene>
    <name evidence="2" type="ORF">QUF85_25350</name>
</gene>
<feature type="domain" description="Methyltransferase type 11" evidence="1">
    <location>
        <begin position="48"/>
        <end position="139"/>
    </location>
</feature>
<dbReference type="CDD" id="cd02440">
    <property type="entry name" value="AdoMet_MTases"/>
    <property type="match status" value="1"/>
</dbReference>
<dbReference type="RefSeq" id="WP_289351146.1">
    <property type="nucleotide sequence ID" value="NZ_JAUCFI010000003.1"/>
</dbReference>
<protein>
    <submittedName>
        <fullName evidence="2">Class I SAM-dependent methyltransferase</fullName>
    </submittedName>
</protein>
<dbReference type="GO" id="GO:0032259">
    <property type="term" value="P:methylation"/>
    <property type="evidence" value="ECO:0007669"/>
    <property type="project" value="UniProtKB-KW"/>
</dbReference>
<name>A0AAJ1QSS7_9BACI</name>
<dbReference type="InterPro" id="IPR052356">
    <property type="entry name" value="Thiol_S-MT"/>
</dbReference>
<keyword evidence="2" id="KW-0808">Transferase</keyword>
<sequence>MNNSWNKVIYKFWSPVYDKIFNSHLFLDARKRMFEELDFHDHAKVLFVGVGTGADLELIKNLDLEITAIDLSADMLKKAMGKFDDASISFLEMDAQHMEFANESFDYVVGSLVLSVVPDANECLREMIRVVKGEGKIILFDKFISKDERLSVPKKLLRPIIRFLGTDIGLRFEDLFSGHEKNMEIEEDRPIMMNGMYRKIIISKRL</sequence>
<proteinExistence type="predicted"/>
<dbReference type="PANTHER" id="PTHR45036:SF1">
    <property type="entry name" value="METHYLTRANSFERASE LIKE 7A"/>
    <property type="match status" value="1"/>
</dbReference>
<dbReference type="Proteomes" id="UP001238973">
    <property type="component" value="Unassembled WGS sequence"/>
</dbReference>
<dbReference type="InterPro" id="IPR013216">
    <property type="entry name" value="Methyltransf_11"/>
</dbReference>
<accession>A0AAJ1QSS7</accession>
<keyword evidence="2" id="KW-0489">Methyltransferase</keyword>
<dbReference type="GO" id="GO:0008757">
    <property type="term" value="F:S-adenosylmethionine-dependent methyltransferase activity"/>
    <property type="evidence" value="ECO:0007669"/>
    <property type="project" value="InterPro"/>
</dbReference>
<dbReference type="Gene3D" id="3.40.50.150">
    <property type="entry name" value="Vaccinia Virus protein VP39"/>
    <property type="match status" value="1"/>
</dbReference>
<evidence type="ECO:0000313" key="3">
    <source>
        <dbReference type="Proteomes" id="UP001238973"/>
    </source>
</evidence>
<dbReference type="PANTHER" id="PTHR45036">
    <property type="entry name" value="METHYLTRANSFERASE LIKE 7B"/>
    <property type="match status" value="1"/>
</dbReference>
<reference evidence="2" key="1">
    <citation type="submission" date="2023-06" db="EMBL/GenBank/DDBJ databases">
        <title>Comparative genomics of Bacillaceae isolates and their secondary metabolite potential.</title>
        <authorList>
            <person name="Song L."/>
            <person name="Nielsen L.J."/>
            <person name="Mohite O."/>
            <person name="Xu X."/>
            <person name="Weber T."/>
            <person name="Kovacs A.T."/>
        </authorList>
    </citation>
    <scope>NUCLEOTIDE SEQUENCE</scope>
    <source>
        <strain evidence="2">G1S1</strain>
    </source>
</reference>